<evidence type="ECO:0000256" key="2">
    <source>
        <dbReference type="SAM" id="SignalP"/>
    </source>
</evidence>
<dbReference type="AlphaFoldDB" id="A0A9P1IXN3"/>
<dbReference type="Proteomes" id="UP001152747">
    <property type="component" value="Unassembled WGS sequence"/>
</dbReference>
<keyword evidence="1" id="KW-1133">Transmembrane helix</keyword>
<keyword evidence="2" id="KW-0732">Signal</keyword>
<protein>
    <recommendedName>
        <fullName evidence="5">CX domain-containing protein</fullName>
    </recommendedName>
</protein>
<keyword evidence="4" id="KW-1185">Reference proteome</keyword>
<evidence type="ECO:0000313" key="4">
    <source>
        <dbReference type="Proteomes" id="UP001152747"/>
    </source>
</evidence>
<evidence type="ECO:0000313" key="3">
    <source>
        <dbReference type="EMBL" id="CAI5454175.1"/>
    </source>
</evidence>
<feature type="signal peptide" evidence="2">
    <location>
        <begin position="1"/>
        <end position="19"/>
    </location>
</feature>
<evidence type="ECO:0008006" key="5">
    <source>
        <dbReference type="Google" id="ProtNLM"/>
    </source>
</evidence>
<feature type="chain" id="PRO_5040219768" description="CX domain-containing protein" evidence="2">
    <location>
        <begin position="20"/>
        <end position="210"/>
    </location>
</feature>
<feature type="transmembrane region" description="Helical" evidence="1">
    <location>
        <begin position="157"/>
        <end position="181"/>
    </location>
</feature>
<organism evidence="3 4">
    <name type="scientific">Caenorhabditis angaria</name>
    <dbReference type="NCBI Taxonomy" id="860376"/>
    <lineage>
        <taxon>Eukaryota</taxon>
        <taxon>Metazoa</taxon>
        <taxon>Ecdysozoa</taxon>
        <taxon>Nematoda</taxon>
        <taxon>Chromadorea</taxon>
        <taxon>Rhabditida</taxon>
        <taxon>Rhabditina</taxon>
        <taxon>Rhabditomorpha</taxon>
        <taxon>Rhabditoidea</taxon>
        <taxon>Rhabditidae</taxon>
        <taxon>Peloderinae</taxon>
        <taxon>Caenorhabditis</taxon>
    </lineage>
</organism>
<comment type="caution">
    <text evidence="3">The sequence shown here is derived from an EMBL/GenBank/DDBJ whole genome shotgun (WGS) entry which is preliminary data.</text>
</comment>
<dbReference type="EMBL" id="CANHGI010000006">
    <property type="protein sequence ID" value="CAI5454175.1"/>
    <property type="molecule type" value="Genomic_DNA"/>
</dbReference>
<gene>
    <name evidence="3" type="ORF">CAMP_LOCUS16812</name>
</gene>
<accession>A0A9P1IXN3</accession>
<evidence type="ECO:0000256" key="1">
    <source>
        <dbReference type="SAM" id="Phobius"/>
    </source>
</evidence>
<name>A0A9P1IXN3_9PELO</name>
<keyword evidence="1" id="KW-0472">Membrane</keyword>
<keyword evidence="1" id="KW-0812">Transmembrane</keyword>
<proteinExistence type="predicted"/>
<sequence length="210" mass="24359">MNLTWKILLFFAIFQIVAAYGRDNDDNKYLQICEDKDITTNDQYFSCLLRELVREGLHRTKSIVTLAKRIWKLDGSQIGNNTLLICVNKDLKNKTSLMHSENNMVFYTGSQEFYNFCRQLADPYYSFDSQEPGEFIKIKMDCMCSRGEFTEVFNHTVLFIVMLVIPALLLCICCLCHQICATEKIHPRQEMPMVLVRGIDKQQNDSGINV</sequence>
<reference evidence="3" key="1">
    <citation type="submission" date="2022-11" db="EMBL/GenBank/DDBJ databases">
        <authorList>
            <person name="Kikuchi T."/>
        </authorList>
    </citation>
    <scope>NUCLEOTIDE SEQUENCE</scope>
    <source>
        <strain evidence="3">PS1010</strain>
    </source>
</reference>